<dbReference type="Proteomes" id="UP000827872">
    <property type="component" value="Linkage Group LG04"/>
</dbReference>
<evidence type="ECO:0000313" key="2">
    <source>
        <dbReference type="Proteomes" id="UP000827872"/>
    </source>
</evidence>
<accession>A0ACB8FK48</accession>
<dbReference type="EMBL" id="CM037617">
    <property type="protein sequence ID" value="KAH8005721.1"/>
    <property type="molecule type" value="Genomic_DNA"/>
</dbReference>
<evidence type="ECO:0000313" key="1">
    <source>
        <dbReference type="EMBL" id="KAH8005721.1"/>
    </source>
</evidence>
<organism evidence="1 2">
    <name type="scientific">Sphaerodactylus townsendi</name>
    <dbReference type="NCBI Taxonomy" id="933632"/>
    <lineage>
        <taxon>Eukaryota</taxon>
        <taxon>Metazoa</taxon>
        <taxon>Chordata</taxon>
        <taxon>Craniata</taxon>
        <taxon>Vertebrata</taxon>
        <taxon>Euteleostomi</taxon>
        <taxon>Lepidosauria</taxon>
        <taxon>Squamata</taxon>
        <taxon>Bifurcata</taxon>
        <taxon>Gekkota</taxon>
        <taxon>Sphaerodactylidae</taxon>
        <taxon>Sphaerodactylus</taxon>
    </lineage>
</organism>
<keyword evidence="2" id="KW-1185">Reference proteome</keyword>
<comment type="caution">
    <text evidence="1">The sequence shown here is derived from an EMBL/GenBank/DDBJ whole genome shotgun (WGS) entry which is preliminary data.</text>
</comment>
<name>A0ACB8FK48_9SAUR</name>
<reference evidence="1" key="1">
    <citation type="submission" date="2021-08" db="EMBL/GenBank/DDBJ databases">
        <title>The first chromosome-level gecko genome reveals the dynamic sex chromosomes of Neotropical dwarf geckos (Sphaerodactylidae: Sphaerodactylus).</title>
        <authorList>
            <person name="Pinto B.J."/>
            <person name="Keating S.E."/>
            <person name="Gamble T."/>
        </authorList>
    </citation>
    <scope>NUCLEOTIDE SEQUENCE</scope>
    <source>
        <strain evidence="1">TG3544</strain>
    </source>
</reference>
<protein>
    <submittedName>
        <fullName evidence="1">Uncharacterized protein</fullName>
    </submittedName>
</protein>
<proteinExistence type="predicted"/>
<gene>
    <name evidence="1" type="ORF">K3G42_030884</name>
</gene>
<sequence>MDEMTFRSDTVLSDVHMHIPSKRHFMVRLNTVGQPVFLSQFSLLLEGSHSNLEKKEKDFKEENIKCHHTDGEELEEEGNPCDPGEEGKASEGIEALLDEDGDLEVVRKAQLPGEEAEDLSRDKVCPIILTKGRDVLEEEEHESDSRDVIKIEHTMATPLEDVGKQVWRGAFLLVDYILSEQDLFKDCTVLELGGGTGIVSIAAATAAKTVYCTDVGEDLLDTCERNIALNKHITESAGGQVNVRVLDWLKDEFCTDPDSPYSWSEQEIAELHNFTTVILAADVFYDDDLTNAFFSTLYRITHNLNNPCVVYLSIEKRLNFTLRHMEVACEAYSHFRNTLDGLTNIRDGKMRYTAEPLGLSFPQRIVYERVEQLELWKITAVQTSKKNSAEELQK</sequence>